<dbReference type="InterPro" id="IPR002637">
    <property type="entry name" value="RdgB/HAM1"/>
</dbReference>
<evidence type="ECO:0000256" key="1">
    <source>
        <dbReference type="ARBA" id="ARBA00008023"/>
    </source>
</evidence>
<comment type="catalytic activity">
    <reaction evidence="8 10">
        <text>dITP + H2O = dIMP + diphosphate + H(+)</text>
        <dbReference type="Rhea" id="RHEA:28342"/>
        <dbReference type="ChEBI" id="CHEBI:15377"/>
        <dbReference type="ChEBI" id="CHEBI:15378"/>
        <dbReference type="ChEBI" id="CHEBI:33019"/>
        <dbReference type="ChEBI" id="CHEBI:61194"/>
        <dbReference type="ChEBI" id="CHEBI:61382"/>
        <dbReference type="EC" id="3.6.1.66"/>
    </reaction>
</comment>
<reference evidence="12 13" key="1">
    <citation type="submission" date="2014-09" db="EMBL/GenBank/DDBJ databases">
        <title>Complete genome sequence of Endomicrobium proavitum.</title>
        <authorList>
            <person name="Zheng H."/>
        </authorList>
    </citation>
    <scope>NUCLEOTIDE SEQUENCE [LARGE SCALE GENOMIC DNA]</scope>
    <source>
        <strain evidence="12 13">Rsa215</strain>
    </source>
</reference>
<feature type="binding site" evidence="10">
    <location>
        <position position="72"/>
    </location>
    <ligand>
        <name>substrate</name>
    </ligand>
</feature>
<organism evidence="12 13">
    <name type="scientific">Endomicrobium proavitum</name>
    <dbReference type="NCBI Taxonomy" id="1408281"/>
    <lineage>
        <taxon>Bacteria</taxon>
        <taxon>Pseudomonadati</taxon>
        <taxon>Elusimicrobiota</taxon>
        <taxon>Endomicrobiia</taxon>
        <taxon>Endomicrobiales</taxon>
        <taxon>Endomicrobiaceae</taxon>
        <taxon>Endomicrobium</taxon>
    </lineage>
</organism>
<dbReference type="AlphaFoldDB" id="A0A0G3WI35"/>
<evidence type="ECO:0000256" key="7">
    <source>
        <dbReference type="ARBA" id="ARBA00023080"/>
    </source>
</evidence>
<accession>A0A0G3WI35</accession>
<comment type="subunit">
    <text evidence="2 10">Homodimer.</text>
</comment>
<dbReference type="GO" id="GO:0036222">
    <property type="term" value="F:XTP diphosphatase activity"/>
    <property type="evidence" value="ECO:0007669"/>
    <property type="project" value="UniProtKB-UniRule"/>
</dbReference>
<dbReference type="SUPFAM" id="SSF52972">
    <property type="entry name" value="ITPase-like"/>
    <property type="match status" value="1"/>
</dbReference>
<gene>
    <name evidence="12" type="primary">rdgB</name>
    <name evidence="12" type="ORF">Epro_0148</name>
</gene>
<comment type="caution">
    <text evidence="10">Lacks conserved residue(s) required for the propagation of feature annotation.</text>
</comment>
<dbReference type="KEGG" id="epo:Epro_0148"/>
<feature type="binding site" evidence="10">
    <location>
        <begin position="9"/>
        <end position="14"/>
    </location>
    <ligand>
        <name>substrate</name>
    </ligand>
</feature>
<dbReference type="CDD" id="cd00515">
    <property type="entry name" value="HAM1"/>
    <property type="match status" value="1"/>
</dbReference>
<dbReference type="InterPro" id="IPR029001">
    <property type="entry name" value="ITPase-like_fam"/>
</dbReference>
<dbReference type="GO" id="GO:0000166">
    <property type="term" value="F:nucleotide binding"/>
    <property type="evidence" value="ECO:0007669"/>
    <property type="project" value="UniProtKB-KW"/>
</dbReference>
<comment type="catalytic activity">
    <reaction evidence="9 10">
        <text>XTP + H2O = XMP + diphosphate + H(+)</text>
        <dbReference type="Rhea" id="RHEA:28610"/>
        <dbReference type="ChEBI" id="CHEBI:15377"/>
        <dbReference type="ChEBI" id="CHEBI:15378"/>
        <dbReference type="ChEBI" id="CHEBI:33019"/>
        <dbReference type="ChEBI" id="CHEBI:57464"/>
        <dbReference type="ChEBI" id="CHEBI:61314"/>
        <dbReference type="EC" id="3.6.1.66"/>
    </reaction>
</comment>
<dbReference type="NCBIfam" id="TIGR00042">
    <property type="entry name" value="RdgB/HAM1 family non-canonical purine NTP pyrophosphatase"/>
    <property type="match status" value="1"/>
</dbReference>
<dbReference type="PANTHER" id="PTHR11067">
    <property type="entry name" value="INOSINE TRIPHOSPHATE PYROPHOSPHATASE/HAM1 PROTEIN"/>
    <property type="match status" value="1"/>
</dbReference>
<sequence>MIDEIIIATGNKHKVEEISAILKDLNIKVIPMSELQSFPKTVEDGDTLKTNAEKKAKEAAAFFKKWVIADDTGLEVDYLNGAPSVYSARYAGENCSYDDNNKKLLAALSDVPQEKRTAKFKCVIAVASPEGKTYFAEGEIFGIITNALSGTNGFGYDPVFFVPAQNKTFAELSADIKNKISHRAQALQKAKKIIEAIKN</sequence>
<evidence type="ECO:0000256" key="10">
    <source>
        <dbReference type="HAMAP-Rule" id="MF_01405"/>
    </source>
</evidence>
<dbReference type="GO" id="GO:0009146">
    <property type="term" value="P:purine nucleoside triphosphate catabolic process"/>
    <property type="evidence" value="ECO:0007669"/>
    <property type="project" value="UniProtKB-UniRule"/>
</dbReference>
<dbReference type="GO" id="GO:0017111">
    <property type="term" value="F:ribonucleoside triphosphate phosphatase activity"/>
    <property type="evidence" value="ECO:0007669"/>
    <property type="project" value="InterPro"/>
</dbReference>
<evidence type="ECO:0000256" key="6">
    <source>
        <dbReference type="ARBA" id="ARBA00022842"/>
    </source>
</evidence>
<feature type="binding site" evidence="10">
    <location>
        <position position="177"/>
    </location>
    <ligand>
        <name>substrate</name>
    </ligand>
</feature>
<dbReference type="NCBIfam" id="NF011397">
    <property type="entry name" value="PRK14822.1"/>
    <property type="match status" value="1"/>
</dbReference>
<dbReference type="OrthoDB" id="9807456at2"/>
<keyword evidence="7 10" id="KW-0546">Nucleotide metabolism</keyword>
<dbReference type="Gene3D" id="3.90.950.10">
    <property type="match status" value="1"/>
</dbReference>
<dbReference type="Proteomes" id="UP000035337">
    <property type="component" value="Chromosome"/>
</dbReference>
<dbReference type="GO" id="GO:0009117">
    <property type="term" value="P:nucleotide metabolic process"/>
    <property type="evidence" value="ECO:0007669"/>
    <property type="project" value="UniProtKB-KW"/>
</dbReference>
<evidence type="ECO:0000256" key="4">
    <source>
        <dbReference type="ARBA" id="ARBA00022741"/>
    </source>
</evidence>
<evidence type="ECO:0000256" key="5">
    <source>
        <dbReference type="ARBA" id="ARBA00022801"/>
    </source>
</evidence>
<feature type="binding site" evidence="10">
    <location>
        <begin position="182"/>
        <end position="183"/>
    </location>
    <ligand>
        <name>substrate</name>
    </ligand>
</feature>
<keyword evidence="13" id="KW-1185">Reference proteome</keyword>
<evidence type="ECO:0000256" key="8">
    <source>
        <dbReference type="ARBA" id="ARBA00051875"/>
    </source>
</evidence>
<dbReference type="EMBL" id="CP009498">
    <property type="protein sequence ID" value="AKL97527.1"/>
    <property type="molecule type" value="Genomic_DNA"/>
</dbReference>
<feature type="binding site" evidence="10">
    <location>
        <position position="71"/>
    </location>
    <ligand>
        <name>Mg(2+)</name>
        <dbReference type="ChEBI" id="CHEBI:18420"/>
    </ligand>
</feature>
<keyword evidence="6 10" id="KW-0460">Magnesium</keyword>
<keyword evidence="5 10" id="KW-0378">Hydrolase</keyword>
<feature type="binding site" evidence="10">
    <location>
        <begin position="154"/>
        <end position="157"/>
    </location>
    <ligand>
        <name>substrate</name>
    </ligand>
</feature>
<comment type="function">
    <text evidence="10">Pyrophosphatase that catalyzes the hydrolysis of nucleoside triphosphates to their monophosphate derivatives, with a high preference for the non-canonical purine nucleotides XTP (xanthosine triphosphate), dITP (deoxyinosine triphosphate) and ITP. Seems to function as a house-cleaning enzyme that removes non-canonical purine nucleotides from the nucleotide pool, thus preventing their incorporation into DNA/RNA and avoiding chromosomal lesions.</text>
</comment>
<proteinExistence type="inferred from homology"/>
<comment type="similarity">
    <text evidence="1 10 11">Belongs to the HAM1 NTPase family.</text>
</comment>
<evidence type="ECO:0000256" key="9">
    <source>
        <dbReference type="ARBA" id="ARBA00052017"/>
    </source>
</evidence>
<dbReference type="PATRIC" id="fig|1408281.3.peg.151"/>
<feature type="active site" description="Proton acceptor" evidence="10">
    <location>
        <position position="71"/>
    </location>
</feature>
<keyword evidence="3 10" id="KW-0479">Metal-binding</keyword>
<evidence type="ECO:0000256" key="2">
    <source>
        <dbReference type="ARBA" id="ARBA00011738"/>
    </source>
</evidence>
<dbReference type="InterPro" id="IPR020922">
    <property type="entry name" value="dITP/XTP_pyrophosphatase"/>
</dbReference>
<dbReference type="GO" id="GO:0005829">
    <property type="term" value="C:cytosol"/>
    <property type="evidence" value="ECO:0007669"/>
    <property type="project" value="TreeGrafter"/>
</dbReference>
<dbReference type="GO" id="GO:0035870">
    <property type="term" value="F:dITP diphosphatase activity"/>
    <property type="evidence" value="ECO:0007669"/>
    <property type="project" value="UniProtKB-UniRule"/>
</dbReference>
<dbReference type="GO" id="GO:0036220">
    <property type="term" value="F:ITP diphosphatase activity"/>
    <property type="evidence" value="ECO:0007669"/>
    <property type="project" value="UniProtKB-UniRule"/>
</dbReference>
<evidence type="ECO:0000313" key="13">
    <source>
        <dbReference type="Proteomes" id="UP000035337"/>
    </source>
</evidence>
<dbReference type="Pfam" id="PF01725">
    <property type="entry name" value="Ham1p_like"/>
    <property type="match status" value="1"/>
</dbReference>
<evidence type="ECO:0000313" key="12">
    <source>
        <dbReference type="EMBL" id="AKL97527.1"/>
    </source>
</evidence>
<keyword evidence="4 10" id="KW-0547">Nucleotide-binding</keyword>
<dbReference type="GO" id="GO:0046872">
    <property type="term" value="F:metal ion binding"/>
    <property type="evidence" value="ECO:0007669"/>
    <property type="project" value="UniProtKB-KW"/>
</dbReference>
<dbReference type="EC" id="3.6.1.66" evidence="10"/>
<dbReference type="PANTHER" id="PTHR11067:SF9">
    <property type="entry name" value="INOSINE TRIPHOSPHATE PYROPHOSPHATASE"/>
    <property type="match status" value="1"/>
</dbReference>
<comment type="cofactor">
    <cofactor evidence="10">
        <name>Mg(2+)</name>
        <dbReference type="ChEBI" id="CHEBI:18420"/>
    </cofactor>
    <text evidence="10">Binds 1 Mg(2+) ion per subunit.</text>
</comment>
<dbReference type="HAMAP" id="MF_01405">
    <property type="entry name" value="Non_canon_purine_NTPase"/>
    <property type="match status" value="1"/>
</dbReference>
<evidence type="ECO:0000256" key="11">
    <source>
        <dbReference type="RuleBase" id="RU003781"/>
    </source>
</evidence>
<comment type="catalytic activity">
    <reaction evidence="10">
        <text>ITP + H2O = IMP + diphosphate + H(+)</text>
        <dbReference type="Rhea" id="RHEA:29399"/>
        <dbReference type="ChEBI" id="CHEBI:15377"/>
        <dbReference type="ChEBI" id="CHEBI:15378"/>
        <dbReference type="ChEBI" id="CHEBI:33019"/>
        <dbReference type="ChEBI" id="CHEBI:58053"/>
        <dbReference type="ChEBI" id="CHEBI:61402"/>
        <dbReference type="EC" id="3.6.1.66"/>
    </reaction>
</comment>
<dbReference type="STRING" id="1408281.Epro_0148"/>
<evidence type="ECO:0000256" key="3">
    <source>
        <dbReference type="ARBA" id="ARBA00022723"/>
    </source>
</evidence>
<dbReference type="RefSeq" id="WP_052569683.1">
    <property type="nucleotide sequence ID" value="NZ_CP009498.1"/>
</dbReference>
<name>A0A0G3WI35_9BACT</name>
<protein>
    <recommendedName>
        <fullName evidence="10">dITP/XTP pyrophosphatase</fullName>
        <ecNumber evidence="10">3.6.1.66</ecNumber>
    </recommendedName>
    <alternativeName>
        <fullName evidence="10">Non-canonical purine NTP pyrophosphatase</fullName>
    </alternativeName>
    <alternativeName>
        <fullName evidence="10">Non-standard purine NTP pyrophosphatase</fullName>
    </alternativeName>
    <alternativeName>
        <fullName evidence="10">Nucleoside-triphosphate diphosphatase</fullName>
    </alternativeName>
    <alternativeName>
        <fullName evidence="10">Nucleoside-triphosphate pyrophosphatase</fullName>
        <shortName evidence="10">NTPase</shortName>
    </alternativeName>
</protein>
<dbReference type="FunFam" id="3.90.950.10:FF:000001">
    <property type="entry name" value="dITP/XTP pyrophosphatase"/>
    <property type="match status" value="1"/>
</dbReference>